<accession>A0A5K7YH90</accession>
<name>A0A5K7YH90_9BACT</name>
<evidence type="ECO:0000259" key="1">
    <source>
        <dbReference type="Pfam" id="PF07238"/>
    </source>
</evidence>
<dbReference type="EMBL" id="AP021874">
    <property type="protein sequence ID" value="BBO68408.1"/>
    <property type="molecule type" value="Genomic_DNA"/>
</dbReference>
<dbReference type="KEGG" id="dalk:DSCA_23380"/>
<evidence type="ECO:0000313" key="3">
    <source>
        <dbReference type="Proteomes" id="UP000427906"/>
    </source>
</evidence>
<proteinExistence type="predicted"/>
<dbReference type="RefSeq" id="WP_155316577.1">
    <property type="nucleotide sequence ID" value="NZ_AP021874.1"/>
</dbReference>
<dbReference type="InterPro" id="IPR009875">
    <property type="entry name" value="PilZ_domain"/>
</dbReference>
<feature type="domain" description="PilZ" evidence="1">
    <location>
        <begin position="3"/>
        <end position="100"/>
    </location>
</feature>
<dbReference type="AlphaFoldDB" id="A0A5K7YH90"/>
<protein>
    <recommendedName>
        <fullName evidence="1">PilZ domain-containing protein</fullName>
    </recommendedName>
</protein>
<keyword evidence="3" id="KW-1185">Reference proteome</keyword>
<evidence type="ECO:0000313" key="2">
    <source>
        <dbReference type="EMBL" id="BBO68408.1"/>
    </source>
</evidence>
<dbReference type="OrthoDB" id="5431800at2"/>
<organism evidence="2 3">
    <name type="scientific">Desulfosarcina alkanivorans</name>
    <dbReference type="NCBI Taxonomy" id="571177"/>
    <lineage>
        <taxon>Bacteria</taxon>
        <taxon>Pseudomonadati</taxon>
        <taxon>Thermodesulfobacteriota</taxon>
        <taxon>Desulfobacteria</taxon>
        <taxon>Desulfobacterales</taxon>
        <taxon>Desulfosarcinaceae</taxon>
        <taxon>Desulfosarcina</taxon>
    </lineage>
</organism>
<gene>
    <name evidence="2" type="ORF">DSCA_23380</name>
</gene>
<reference evidence="2 3" key="1">
    <citation type="submission" date="2019-11" db="EMBL/GenBank/DDBJ databases">
        <title>Comparative genomics of hydrocarbon-degrading Desulfosarcina strains.</title>
        <authorList>
            <person name="Watanabe M."/>
            <person name="Kojima H."/>
            <person name="Fukui M."/>
        </authorList>
    </citation>
    <scope>NUCLEOTIDE SEQUENCE [LARGE SCALE GENOMIC DNA]</scope>
    <source>
        <strain evidence="2 3">PL12</strain>
    </source>
</reference>
<dbReference type="SUPFAM" id="SSF141371">
    <property type="entry name" value="PilZ domain-like"/>
    <property type="match status" value="1"/>
</dbReference>
<sequence length="134" mass="15192">MEERRQMRRFTLRLPCLIHHWSDTREELLVQTMTRNVSTGGALVETDGPLPPGIRVQCNLLVQRSGRLSGVGGGSCIRLSGRVVRAGTDEMGVTFGEDYRIVRTSHLWEQYRAVLRWLEQWEAMATGQPDRAVA</sequence>
<dbReference type="Pfam" id="PF07238">
    <property type="entry name" value="PilZ"/>
    <property type="match status" value="1"/>
</dbReference>
<dbReference type="Gene3D" id="2.40.10.220">
    <property type="entry name" value="predicted glycosyltransferase like domains"/>
    <property type="match status" value="1"/>
</dbReference>
<dbReference type="GO" id="GO:0035438">
    <property type="term" value="F:cyclic-di-GMP binding"/>
    <property type="evidence" value="ECO:0007669"/>
    <property type="project" value="InterPro"/>
</dbReference>
<dbReference type="Proteomes" id="UP000427906">
    <property type="component" value="Chromosome"/>
</dbReference>